<evidence type="ECO:0000259" key="3">
    <source>
        <dbReference type="PROSITE" id="PS50234"/>
    </source>
</evidence>
<dbReference type="InterPro" id="IPR013694">
    <property type="entry name" value="VIT"/>
</dbReference>
<dbReference type="PROSITE" id="PS51468">
    <property type="entry name" value="VIT"/>
    <property type="match status" value="1"/>
</dbReference>
<evidence type="ECO:0000256" key="1">
    <source>
        <dbReference type="SAM" id="Phobius"/>
    </source>
</evidence>
<accession>A0A412Z2C0</accession>
<comment type="caution">
    <text evidence="5">The sequence shown here is derived from an EMBL/GenBank/DDBJ whole genome shotgun (WGS) entry which is preliminary data.</text>
</comment>
<dbReference type="Proteomes" id="UP000284543">
    <property type="component" value="Unassembled WGS sequence"/>
</dbReference>
<organism evidence="5 6">
    <name type="scientific">Enterocloster bolteae</name>
    <dbReference type="NCBI Taxonomy" id="208479"/>
    <lineage>
        <taxon>Bacteria</taxon>
        <taxon>Bacillati</taxon>
        <taxon>Bacillota</taxon>
        <taxon>Clostridia</taxon>
        <taxon>Lachnospirales</taxon>
        <taxon>Lachnospiraceae</taxon>
        <taxon>Enterocloster</taxon>
    </lineage>
</organism>
<dbReference type="SMART" id="SM00609">
    <property type="entry name" value="VIT"/>
    <property type="match status" value="1"/>
</dbReference>
<feature type="chain" id="PRO_5019027062" evidence="2">
    <location>
        <begin position="27"/>
        <end position="683"/>
    </location>
</feature>
<gene>
    <name evidence="5" type="ORF">DWW02_18745</name>
</gene>
<feature type="domain" description="VWFA" evidence="3">
    <location>
        <begin position="311"/>
        <end position="489"/>
    </location>
</feature>
<feature type="transmembrane region" description="Helical" evidence="1">
    <location>
        <begin position="651"/>
        <end position="668"/>
    </location>
</feature>
<dbReference type="SMART" id="SM00327">
    <property type="entry name" value="VWA"/>
    <property type="match status" value="1"/>
</dbReference>
<feature type="domain" description="VIT" evidence="4">
    <location>
        <begin position="40"/>
        <end position="168"/>
    </location>
</feature>
<keyword evidence="1" id="KW-0472">Membrane</keyword>
<sequence length="683" mass="74467">MKRKKTWLYVCLTLLMLALTPAAVYGEEPDGDTADKTLAPYFFVQDAGQAADQFPLKDTSVSSTINGVIAETYVIQTYANEGTIPINASYVFPASARVTVHGMKMEIGNEVITAKIKEREEAKTEFEEAKSEGKSASLLEQQRPNVFTMNVANVMPGDTVRIELHYTELISPRDGVYQFVFPTVTGPRYAGSAPETGGGDEWTASPYLEEGTAPQGTYEIAVSLSAGVPISSLTSSSHKIKVEKESESIAHVTLSDSGEFAGDRDFILDYRLTGQEINCGLMLNTGEKENFFMLMVQPPERVRAEEIPPREYIFVLDVSGSMFGYPLDTAKELIGNLVGNLRDSDQFNLILFSDTAVSMAPKSVPATAENIRQAIDLIERQDGGGGTELAPALEQAVSLPRDPRMARSIVTITDGYMSDESSIFSLINRNLKTADFFSFGIGTSVNRYLIDGIAKAGSGEAFVVTEPSQASDTARDFSTYIQSPVMTGINVSFDGFDVYDVEPDILPTLFAQRPIVLFGKWRGQPSGTIRITGKTGNQDYMQEIPVGRAEAPADNTAIPYLWARTKVERLTDYGTREDVQDAVRQAMIKKTVTQLGLDYSMMTPYTSFIAVTETVRSQDGSAADVKQPLPLPQHVSNFAVGAGYTIGSEPGTLILMCAAGVIMAAGCIRRSRADRKKRKTEEA</sequence>
<dbReference type="Pfam" id="PF13768">
    <property type="entry name" value="VWA_3"/>
    <property type="match status" value="1"/>
</dbReference>
<reference evidence="5 6" key="1">
    <citation type="submission" date="2018-08" db="EMBL/GenBank/DDBJ databases">
        <title>A genome reference for cultivated species of the human gut microbiota.</title>
        <authorList>
            <person name="Zou Y."/>
            <person name="Xue W."/>
            <person name="Luo G."/>
        </authorList>
    </citation>
    <scope>NUCLEOTIDE SEQUENCE [LARGE SCALE GENOMIC DNA]</scope>
    <source>
        <strain evidence="5 6">AF14-18</strain>
    </source>
</reference>
<proteinExistence type="predicted"/>
<keyword evidence="2" id="KW-0732">Signal</keyword>
<evidence type="ECO:0000313" key="5">
    <source>
        <dbReference type="EMBL" id="RGV74036.1"/>
    </source>
</evidence>
<evidence type="ECO:0000313" key="6">
    <source>
        <dbReference type="Proteomes" id="UP000284543"/>
    </source>
</evidence>
<evidence type="ECO:0000259" key="4">
    <source>
        <dbReference type="PROSITE" id="PS51468"/>
    </source>
</evidence>
<dbReference type="Pfam" id="PF08487">
    <property type="entry name" value="VIT"/>
    <property type="match status" value="1"/>
</dbReference>
<keyword evidence="1" id="KW-0812">Transmembrane</keyword>
<dbReference type="RefSeq" id="WP_118019134.1">
    <property type="nucleotide sequence ID" value="NZ_CATYQV010000091.1"/>
</dbReference>
<dbReference type="AlphaFoldDB" id="A0A412Z2C0"/>
<dbReference type="InterPro" id="IPR002035">
    <property type="entry name" value="VWF_A"/>
</dbReference>
<dbReference type="InterPro" id="IPR036465">
    <property type="entry name" value="vWFA_dom_sf"/>
</dbReference>
<keyword evidence="1" id="KW-1133">Transmembrane helix</keyword>
<protein>
    <submittedName>
        <fullName evidence="5">VWA domain-containing protein</fullName>
    </submittedName>
</protein>
<dbReference type="Gene3D" id="3.40.50.410">
    <property type="entry name" value="von Willebrand factor, type A domain"/>
    <property type="match status" value="1"/>
</dbReference>
<dbReference type="EMBL" id="QRZM01000008">
    <property type="protein sequence ID" value="RGV74036.1"/>
    <property type="molecule type" value="Genomic_DNA"/>
</dbReference>
<dbReference type="PROSITE" id="PS50234">
    <property type="entry name" value="VWFA"/>
    <property type="match status" value="1"/>
</dbReference>
<dbReference type="SUPFAM" id="SSF53300">
    <property type="entry name" value="vWA-like"/>
    <property type="match status" value="1"/>
</dbReference>
<dbReference type="PANTHER" id="PTHR45737">
    <property type="entry name" value="VON WILLEBRAND FACTOR A DOMAIN-CONTAINING PROTEIN 5A"/>
    <property type="match status" value="1"/>
</dbReference>
<name>A0A412Z2C0_9FIRM</name>
<dbReference type="PANTHER" id="PTHR45737:SF6">
    <property type="entry name" value="VON WILLEBRAND FACTOR A DOMAIN-CONTAINING PROTEIN 5A"/>
    <property type="match status" value="1"/>
</dbReference>
<evidence type="ECO:0000256" key="2">
    <source>
        <dbReference type="SAM" id="SignalP"/>
    </source>
</evidence>
<feature type="signal peptide" evidence="2">
    <location>
        <begin position="1"/>
        <end position="26"/>
    </location>
</feature>